<dbReference type="EMBL" id="KV154577">
    <property type="protein sequence ID" value="KZT76102.1"/>
    <property type="molecule type" value="Genomic_DNA"/>
</dbReference>
<accession>A0A2Z6ZSH7</accession>
<reference evidence="1 2" key="1">
    <citation type="journal article" date="2015" name="Proc. Natl. Acad. Sci. U.S.A.">
        <title>The resurrection genome of Boea hygrometrica: A blueprint for survival of dehydration.</title>
        <authorList>
            <person name="Xiao L."/>
            <person name="Yang G."/>
            <person name="Zhang L."/>
            <person name="Yang X."/>
            <person name="Zhao S."/>
            <person name="Ji Z."/>
            <person name="Zhou Q."/>
            <person name="Hu M."/>
            <person name="Wang Y."/>
            <person name="Chen M."/>
            <person name="Xu Y."/>
            <person name="Jin H."/>
            <person name="Xiao X."/>
            <person name="Hu G."/>
            <person name="Bao F."/>
            <person name="Hu Y."/>
            <person name="Wan P."/>
            <person name="Li L."/>
            <person name="Deng X."/>
            <person name="Kuang T."/>
            <person name="Xiang C."/>
            <person name="Zhu J.K."/>
            <person name="Oliver M.J."/>
            <person name="He Y."/>
        </authorList>
    </citation>
    <scope>NUCLEOTIDE SEQUENCE [LARGE SCALE GENOMIC DNA]</scope>
    <source>
        <strain evidence="2">cv. XS01</strain>
    </source>
</reference>
<evidence type="ECO:0000313" key="1">
    <source>
        <dbReference type="EMBL" id="KZT76102.1"/>
    </source>
</evidence>
<proteinExistence type="predicted"/>
<name>A0A2Z6ZSH7_9LAMI</name>
<gene>
    <name evidence="1" type="ORF">F511_46873</name>
</gene>
<dbReference type="Proteomes" id="UP000250235">
    <property type="component" value="Unassembled WGS sequence"/>
</dbReference>
<organism evidence="1 2">
    <name type="scientific">Dorcoceras hygrometricum</name>
    <dbReference type="NCBI Taxonomy" id="472368"/>
    <lineage>
        <taxon>Eukaryota</taxon>
        <taxon>Viridiplantae</taxon>
        <taxon>Streptophyta</taxon>
        <taxon>Embryophyta</taxon>
        <taxon>Tracheophyta</taxon>
        <taxon>Spermatophyta</taxon>
        <taxon>Magnoliopsida</taxon>
        <taxon>eudicotyledons</taxon>
        <taxon>Gunneridae</taxon>
        <taxon>Pentapetalae</taxon>
        <taxon>asterids</taxon>
        <taxon>lamiids</taxon>
        <taxon>Lamiales</taxon>
        <taxon>Gesneriaceae</taxon>
        <taxon>Didymocarpoideae</taxon>
        <taxon>Trichosporeae</taxon>
        <taxon>Loxocarpinae</taxon>
        <taxon>Dorcoceras</taxon>
    </lineage>
</organism>
<dbReference type="AlphaFoldDB" id="A0A2Z6ZSH7"/>
<protein>
    <submittedName>
        <fullName evidence="1">Uncharacterized protein</fullName>
    </submittedName>
</protein>
<evidence type="ECO:0000313" key="2">
    <source>
        <dbReference type="Proteomes" id="UP000250235"/>
    </source>
</evidence>
<sequence length="89" mass="10486">MIMVDGVCVWIRIRPPARQRKNNKMKPGGDQYEKLSTFYDIHRMFSVLPRWHLCLAPTGVSRTRLFSVDCGRYANPVHDQIRDSFVRLH</sequence>
<keyword evidence="2" id="KW-1185">Reference proteome</keyword>